<reference evidence="2 3" key="1">
    <citation type="submission" date="2015-08" db="EMBL/GenBank/DDBJ databases">
        <title>The genome of the Asian arowana (Scleropages formosus).</title>
        <authorList>
            <person name="Tan M.H."/>
            <person name="Gan H.M."/>
            <person name="Croft L.J."/>
            <person name="Austin C.M."/>
        </authorList>
    </citation>
    <scope>NUCLEOTIDE SEQUENCE [LARGE SCALE GENOMIC DNA]</scope>
    <source>
        <strain evidence="2">Aro1</strain>
    </source>
</reference>
<feature type="domain" description="Zinc finger CCHC" evidence="1">
    <location>
        <begin position="21"/>
        <end position="82"/>
    </location>
</feature>
<dbReference type="Proteomes" id="UP000034805">
    <property type="component" value="Unassembled WGS sequence"/>
</dbReference>
<protein>
    <recommendedName>
        <fullName evidence="1">Zinc finger CCHC domain-containing protein</fullName>
    </recommendedName>
</protein>
<dbReference type="AlphaFoldDB" id="A0A0P7TUC4"/>
<evidence type="ECO:0000313" key="2">
    <source>
        <dbReference type="EMBL" id="KPP57180.1"/>
    </source>
</evidence>
<gene>
    <name evidence="2" type="ORF">Z043_125120</name>
</gene>
<name>A0A0P7TUC4_SCLFO</name>
<dbReference type="EMBL" id="JARO02017306">
    <property type="protein sequence ID" value="KPP57180.1"/>
    <property type="molecule type" value="Genomic_DNA"/>
</dbReference>
<evidence type="ECO:0000313" key="3">
    <source>
        <dbReference type="Proteomes" id="UP000034805"/>
    </source>
</evidence>
<dbReference type="Pfam" id="PF23058">
    <property type="entry name" value="RBD_ZCCHC3_2nd"/>
    <property type="match status" value="1"/>
</dbReference>
<evidence type="ECO:0000259" key="1">
    <source>
        <dbReference type="Pfam" id="PF23058"/>
    </source>
</evidence>
<organism evidence="2 3">
    <name type="scientific">Scleropages formosus</name>
    <name type="common">Asian bonytongue</name>
    <name type="synonym">Osteoglossum formosum</name>
    <dbReference type="NCBI Taxonomy" id="113540"/>
    <lineage>
        <taxon>Eukaryota</taxon>
        <taxon>Metazoa</taxon>
        <taxon>Chordata</taxon>
        <taxon>Craniata</taxon>
        <taxon>Vertebrata</taxon>
        <taxon>Euteleostomi</taxon>
        <taxon>Actinopterygii</taxon>
        <taxon>Neopterygii</taxon>
        <taxon>Teleostei</taxon>
        <taxon>Osteoglossocephala</taxon>
        <taxon>Osteoglossomorpha</taxon>
        <taxon>Osteoglossiformes</taxon>
        <taxon>Osteoglossidae</taxon>
        <taxon>Scleropages</taxon>
    </lineage>
</organism>
<proteinExistence type="predicted"/>
<dbReference type="InterPro" id="IPR057811">
    <property type="entry name" value="RBD_ZCCHC3_2nd"/>
</dbReference>
<feature type="non-terminal residue" evidence="2">
    <location>
        <position position="106"/>
    </location>
</feature>
<comment type="caution">
    <text evidence="2">The sequence shown here is derived from an EMBL/GenBank/DDBJ whole genome shotgun (WGS) entry which is preliminary data.</text>
</comment>
<accession>A0A0P7TUC4</accession>
<sequence length="106" mass="11887">MQPLRGLLGFGVVCSNKDNFPAKMVSDFLQRYMEVLSSHRSMRHQLGFWNGKRQFQIRLHSDPKGFNSFSHPPAASTIGAEEHGSFFIASGGKGNPNEVYVTFTPR</sequence>